<gene>
    <name evidence="1" type="ORF">I3517_27205</name>
</gene>
<comment type="caution">
    <text evidence="1">The sequence shown here is derived from an EMBL/GenBank/DDBJ whole genome shotgun (WGS) entry which is preliminary data.</text>
</comment>
<dbReference type="Proteomes" id="UP000627573">
    <property type="component" value="Unassembled WGS sequence"/>
</dbReference>
<organism evidence="1 2">
    <name type="scientific">Rhodococcus erythropolis</name>
    <name type="common">Arthrobacter picolinophilus</name>
    <dbReference type="NCBI Taxonomy" id="1833"/>
    <lineage>
        <taxon>Bacteria</taxon>
        <taxon>Bacillati</taxon>
        <taxon>Actinomycetota</taxon>
        <taxon>Actinomycetes</taxon>
        <taxon>Mycobacteriales</taxon>
        <taxon>Nocardiaceae</taxon>
        <taxon>Rhodococcus</taxon>
        <taxon>Rhodococcus erythropolis group</taxon>
    </lineage>
</organism>
<dbReference type="RefSeq" id="WP_158171407.1">
    <property type="nucleotide sequence ID" value="NZ_JAECSB010000085.1"/>
</dbReference>
<keyword evidence="2" id="KW-1185">Reference proteome</keyword>
<accession>A0A8I1D9M5</accession>
<evidence type="ECO:0000313" key="1">
    <source>
        <dbReference type="EMBL" id="MBH5146296.1"/>
    </source>
</evidence>
<name>A0A8I1D9M5_RHOER</name>
<dbReference type="InterPro" id="IPR055855">
    <property type="entry name" value="DUF7432"/>
</dbReference>
<reference evidence="1 2" key="1">
    <citation type="submission" date="2020-12" db="EMBL/GenBank/DDBJ databases">
        <title>Draft genome sequence of furan degrading bacterial strain FUR100.</title>
        <authorList>
            <person name="Woiski C."/>
        </authorList>
    </citation>
    <scope>NUCLEOTIDE SEQUENCE [LARGE SCALE GENOMIC DNA]</scope>
    <source>
        <strain evidence="1 2">FUR100</strain>
    </source>
</reference>
<dbReference type="EMBL" id="JAECSB010000085">
    <property type="protein sequence ID" value="MBH5146296.1"/>
    <property type="molecule type" value="Genomic_DNA"/>
</dbReference>
<proteinExistence type="predicted"/>
<protein>
    <submittedName>
        <fullName evidence="1">Uncharacterized protein</fullName>
    </submittedName>
</protein>
<evidence type="ECO:0000313" key="2">
    <source>
        <dbReference type="Proteomes" id="UP000627573"/>
    </source>
</evidence>
<dbReference type="Pfam" id="PF24211">
    <property type="entry name" value="DUF7432"/>
    <property type="match status" value="1"/>
</dbReference>
<sequence length="131" mass="14396">MSENTASVTGNSRPKSLADVPKFRLEGRHVSTVYVAEFDDCPEMLVAYGEFVRAAKSAGHIVDGGSIRRFMSEEDLQKVLLEAQETWDRTRQVYERAARGEAIESYQVASLKQWCAAEGVDVPAAVSAVKA</sequence>
<dbReference type="AlphaFoldDB" id="A0A8I1D9M5"/>